<sequence length="200" mass="23212">MWCVQELGLEYVRHDAGFIYGVTDTDAFAAMNPNRTVPVLRDDGGTPLWETGAILRYLAGRYGSSPFWPCEPVERAQVDKWAEWAKINVAMGFTGPVFWRVVRTPEHERNQMEINEAVGRFHATLKIAEKRLQTSEWIAGAEFTLADIQMGHVLYRYFDIEIDRPDWSVLRRYFDRLMGRAAYREHVAIPYEELRGSLPR</sequence>
<evidence type="ECO:0000259" key="1">
    <source>
        <dbReference type="PROSITE" id="PS50404"/>
    </source>
</evidence>
<dbReference type="SFLD" id="SFLDS00019">
    <property type="entry name" value="Glutathione_Transferase_(cytos"/>
    <property type="match status" value="1"/>
</dbReference>
<dbReference type="EC" id="2.5.1.18" evidence="3"/>
<dbReference type="Pfam" id="PF13409">
    <property type="entry name" value="GST_N_2"/>
    <property type="match status" value="1"/>
</dbReference>
<name>A0A0M6YBZ5_9HYPH</name>
<accession>A0A0M6YBZ5</accession>
<dbReference type="PROSITE" id="PS50404">
    <property type="entry name" value="GST_NTER"/>
    <property type="match status" value="1"/>
</dbReference>
<organism evidence="3 4">
    <name type="scientific">Roseibium aggregatum</name>
    <dbReference type="NCBI Taxonomy" id="187304"/>
    <lineage>
        <taxon>Bacteria</taxon>
        <taxon>Pseudomonadati</taxon>
        <taxon>Pseudomonadota</taxon>
        <taxon>Alphaproteobacteria</taxon>
        <taxon>Hyphomicrobiales</taxon>
        <taxon>Stappiaceae</taxon>
        <taxon>Roseibium</taxon>
    </lineage>
</organism>
<dbReference type="Gene3D" id="3.40.30.10">
    <property type="entry name" value="Glutaredoxin"/>
    <property type="match status" value="1"/>
</dbReference>
<dbReference type="InterPro" id="IPR004045">
    <property type="entry name" value="Glutathione_S-Trfase_N"/>
</dbReference>
<proteinExistence type="predicted"/>
<dbReference type="PANTHER" id="PTHR44051:SF19">
    <property type="entry name" value="DISULFIDE-BOND OXIDOREDUCTASE YFCG"/>
    <property type="match status" value="1"/>
</dbReference>
<dbReference type="EMBL" id="CXST01000010">
    <property type="protein sequence ID" value="CTQ47612.1"/>
    <property type="molecule type" value="Genomic_DNA"/>
</dbReference>
<dbReference type="PROSITE" id="PS50405">
    <property type="entry name" value="GST_CTER"/>
    <property type="match status" value="1"/>
</dbReference>
<evidence type="ECO:0000313" key="4">
    <source>
        <dbReference type="Proteomes" id="UP000048926"/>
    </source>
</evidence>
<dbReference type="SFLD" id="SFLDG01150">
    <property type="entry name" value="Main.1:_Beta-like"/>
    <property type="match status" value="1"/>
</dbReference>
<dbReference type="PANTHER" id="PTHR44051">
    <property type="entry name" value="GLUTATHIONE S-TRANSFERASE-RELATED"/>
    <property type="match status" value="1"/>
</dbReference>
<reference evidence="4" key="1">
    <citation type="submission" date="2015-07" db="EMBL/GenBank/DDBJ databases">
        <authorList>
            <person name="Rodrigo-Torres Lidia"/>
            <person name="Arahal R.David."/>
        </authorList>
    </citation>
    <scope>NUCLEOTIDE SEQUENCE [LARGE SCALE GENOMIC DNA]</scope>
    <source>
        <strain evidence="4">CECT 4801</strain>
    </source>
</reference>
<dbReference type="SUPFAM" id="SSF52833">
    <property type="entry name" value="Thioredoxin-like"/>
    <property type="match status" value="1"/>
</dbReference>
<dbReference type="InterPro" id="IPR004046">
    <property type="entry name" value="GST_C"/>
</dbReference>
<dbReference type="InterPro" id="IPR036249">
    <property type="entry name" value="Thioredoxin-like_sf"/>
</dbReference>
<keyword evidence="4" id="KW-1185">Reference proteome</keyword>
<gene>
    <name evidence="3" type="primary">gstB_5</name>
    <name evidence="3" type="ORF">LAL4801_06074</name>
</gene>
<protein>
    <submittedName>
        <fullName evidence="3">Glutathione S-transferase GstB</fullName>
        <ecNumber evidence="3">2.5.1.18</ecNumber>
    </submittedName>
</protein>
<dbReference type="InterPro" id="IPR010987">
    <property type="entry name" value="Glutathione-S-Trfase_C-like"/>
</dbReference>
<dbReference type="Gene3D" id="1.20.1050.10">
    <property type="match status" value="1"/>
</dbReference>
<dbReference type="GO" id="GO:0004364">
    <property type="term" value="F:glutathione transferase activity"/>
    <property type="evidence" value="ECO:0007669"/>
    <property type="project" value="UniProtKB-EC"/>
</dbReference>
<dbReference type="Pfam" id="PF00043">
    <property type="entry name" value="GST_C"/>
    <property type="match status" value="1"/>
</dbReference>
<feature type="domain" description="GST N-terminal" evidence="1">
    <location>
        <begin position="1"/>
        <end position="66"/>
    </location>
</feature>
<dbReference type="InterPro" id="IPR036282">
    <property type="entry name" value="Glutathione-S-Trfase_C_sf"/>
</dbReference>
<evidence type="ECO:0000259" key="2">
    <source>
        <dbReference type="PROSITE" id="PS50405"/>
    </source>
</evidence>
<feature type="domain" description="GST C-terminal" evidence="2">
    <location>
        <begin position="71"/>
        <end position="200"/>
    </location>
</feature>
<dbReference type="Proteomes" id="UP000048926">
    <property type="component" value="Unassembled WGS sequence"/>
</dbReference>
<dbReference type="SFLD" id="SFLDG00358">
    <property type="entry name" value="Main_(cytGST)"/>
    <property type="match status" value="1"/>
</dbReference>
<dbReference type="SUPFAM" id="SSF47616">
    <property type="entry name" value="GST C-terminal domain-like"/>
    <property type="match status" value="1"/>
</dbReference>
<dbReference type="AlphaFoldDB" id="A0A0M6YBZ5"/>
<keyword evidence="3" id="KW-0808">Transferase</keyword>
<evidence type="ECO:0000313" key="3">
    <source>
        <dbReference type="EMBL" id="CTQ47612.1"/>
    </source>
</evidence>
<dbReference type="InterPro" id="IPR040079">
    <property type="entry name" value="Glutathione_S-Trfase"/>
</dbReference>